<dbReference type="SUPFAM" id="SSF53474">
    <property type="entry name" value="alpha/beta-Hydrolases"/>
    <property type="match status" value="1"/>
</dbReference>
<dbReference type="InterPro" id="IPR029058">
    <property type="entry name" value="AB_hydrolase_fold"/>
</dbReference>
<feature type="region of interest" description="Disordered" evidence="4">
    <location>
        <begin position="266"/>
        <end position="331"/>
    </location>
</feature>
<dbReference type="InterPro" id="IPR000073">
    <property type="entry name" value="AB_hydrolase_1"/>
</dbReference>
<keyword evidence="7" id="KW-1185">Reference proteome</keyword>
<evidence type="ECO:0000256" key="3">
    <source>
        <dbReference type="ARBA" id="ARBA00022490"/>
    </source>
</evidence>
<sequence>MIGSKLWRYYDFGPKTVPPLICLPGIAGTADVYYKQIMSLSMKGYRVISLDIPRVWDHLEWVHAFEKFLDTVNVHHVHLYGTSLGGFLAQLFAQHRPRRVKSLVLSNTFLDTKMFSTSMPWSPLVGWTPAFLLKRYILTGIRDDPQEPFIADSVDFVVAQIETLSREDLSSRLTLNAAAATVGPLLLSDSVITIMDTNDYCAIPQALKDEVSERYPGARRATMKTGGDFPFLSRPDEVNLYLQLHLRRVGVEVKVNNILGISKDGSTGSMYDDKGNRHGDGGQGSSGSHHGRNGTQPSSSNGRRDDGEGVEPDVSHSESQGSSTSLASCLEPLPSDSETKLEFEFFTLASINTLAFGLIHFLLQDFTLFMIHLNLGKLYFTKTAHLSMANHISDQVIR</sequence>
<dbReference type="InterPro" id="IPR026151">
    <property type="entry name" value="Maspardin"/>
</dbReference>
<evidence type="ECO:0000313" key="6">
    <source>
        <dbReference type="EMBL" id="KAG0472751.1"/>
    </source>
</evidence>
<name>A0A835UV07_VANPL</name>
<dbReference type="Proteomes" id="UP000636800">
    <property type="component" value="Chromosome 7"/>
</dbReference>
<feature type="compositionally biased region" description="Polar residues" evidence="4">
    <location>
        <begin position="317"/>
        <end position="327"/>
    </location>
</feature>
<comment type="caution">
    <text evidence="6">The sequence shown here is derived from an EMBL/GenBank/DDBJ whole genome shotgun (WGS) entry which is preliminary data.</text>
</comment>
<evidence type="ECO:0000256" key="1">
    <source>
        <dbReference type="ARBA" id="ARBA00004496"/>
    </source>
</evidence>
<evidence type="ECO:0000259" key="5">
    <source>
        <dbReference type="Pfam" id="PF00561"/>
    </source>
</evidence>
<evidence type="ECO:0000256" key="4">
    <source>
        <dbReference type="SAM" id="MobiDB-lite"/>
    </source>
</evidence>
<dbReference type="PANTHER" id="PTHR15913">
    <property type="entry name" value="ACID CLUSTER PROTEIN 33"/>
    <property type="match status" value="1"/>
</dbReference>
<feature type="compositionally biased region" description="Basic and acidic residues" evidence="4">
    <location>
        <begin position="271"/>
        <end position="280"/>
    </location>
</feature>
<reference evidence="6 7" key="1">
    <citation type="journal article" date="2020" name="Nat. Food">
        <title>A phased Vanilla planifolia genome enables genetic improvement of flavour and production.</title>
        <authorList>
            <person name="Hasing T."/>
            <person name="Tang H."/>
            <person name="Brym M."/>
            <person name="Khazi F."/>
            <person name="Huang T."/>
            <person name="Chambers A.H."/>
        </authorList>
    </citation>
    <scope>NUCLEOTIDE SEQUENCE [LARGE SCALE GENOMIC DNA]</scope>
    <source>
        <tissue evidence="6">Leaf</tissue>
    </source>
</reference>
<dbReference type="GO" id="GO:0005737">
    <property type="term" value="C:cytoplasm"/>
    <property type="evidence" value="ECO:0007669"/>
    <property type="project" value="UniProtKB-SubCell"/>
</dbReference>
<feature type="domain" description="AB hydrolase-1" evidence="5">
    <location>
        <begin position="18"/>
        <end position="115"/>
    </location>
</feature>
<dbReference type="EMBL" id="JADCNL010000007">
    <property type="protein sequence ID" value="KAG0472751.1"/>
    <property type="molecule type" value="Genomic_DNA"/>
</dbReference>
<evidence type="ECO:0000256" key="2">
    <source>
        <dbReference type="ARBA" id="ARBA00020148"/>
    </source>
</evidence>
<dbReference type="Pfam" id="PF00561">
    <property type="entry name" value="Abhydrolase_1"/>
    <property type="match status" value="1"/>
</dbReference>
<dbReference type="OrthoDB" id="196103at2759"/>
<keyword evidence="3" id="KW-0963">Cytoplasm</keyword>
<comment type="subcellular location">
    <subcellularLocation>
        <location evidence="1">Cytoplasm</location>
    </subcellularLocation>
</comment>
<dbReference type="AlphaFoldDB" id="A0A835UV07"/>
<organism evidence="6 7">
    <name type="scientific">Vanilla planifolia</name>
    <name type="common">Vanilla</name>
    <dbReference type="NCBI Taxonomy" id="51239"/>
    <lineage>
        <taxon>Eukaryota</taxon>
        <taxon>Viridiplantae</taxon>
        <taxon>Streptophyta</taxon>
        <taxon>Embryophyta</taxon>
        <taxon>Tracheophyta</taxon>
        <taxon>Spermatophyta</taxon>
        <taxon>Magnoliopsida</taxon>
        <taxon>Liliopsida</taxon>
        <taxon>Asparagales</taxon>
        <taxon>Orchidaceae</taxon>
        <taxon>Vanilloideae</taxon>
        <taxon>Vanilleae</taxon>
        <taxon>Vanilla</taxon>
    </lineage>
</organism>
<evidence type="ECO:0000313" key="7">
    <source>
        <dbReference type="Proteomes" id="UP000636800"/>
    </source>
</evidence>
<proteinExistence type="predicted"/>
<dbReference type="PANTHER" id="PTHR15913:SF0">
    <property type="entry name" value="MASPARDIN"/>
    <property type="match status" value="1"/>
</dbReference>
<dbReference type="Gene3D" id="3.40.50.1820">
    <property type="entry name" value="alpha/beta hydrolase"/>
    <property type="match status" value="1"/>
</dbReference>
<protein>
    <recommendedName>
        <fullName evidence="2">Maspardin</fullName>
    </recommendedName>
</protein>
<accession>A0A835UV07</accession>
<gene>
    <name evidence="6" type="ORF">HPP92_014608</name>
</gene>